<feature type="transmembrane region" description="Helical" evidence="1">
    <location>
        <begin position="96"/>
        <end position="115"/>
    </location>
</feature>
<keyword evidence="1" id="KW-1133">Transmembrane helix</keyword>
<organism evidence="2 3">
    <name type="scientific">Sungkyunkwania multivorans</name>
    <dbReference type="NCBI Taxonomy" id="1173618"/>
    <lineage>
        <taxon>Bacteria</taxon>
        <taxon>Pseudomonadati</taxon>
        <taxon>Bacteroidota</taxon>
        <taxon>Flavobacteriia</taxon>
        <taxon>Flavobacteriales</taxon>
        <taxon>Flavobacteriaceae</taxon>
        <taxon>Sungkyunkwania</taxon>
    </lineage>
</organism>
<sequence length="401" mass="47776">MGWVEKNIQWLLPVFVFGFLISDFFTSISFKLFSGSFYRYAGVVKLLFELLMIAVILRNARQHKKVIFFIGIMAVFFFLSQLFVKMPHYNLYEELLNGNIYFFNSYVYILIFITFVNSTRVPQQTFKKIYRFFEYFLYINTFLMFLGLIFHIELFRSYEYYDRFGVSGMFSKPGEASFMYIIAIVVNYYFWITYRTKSFGYKLMFFIVASLFIGQKTVLFFLLLLLVVHTFFYSKYHRIFKIALPCLLLLAIFFVETLMRIMIRIFPFWDKVYSEVGVVGVLMSKRNILLERTLAYINDHWTFWNYILGGIDFKNYKVELELIDLYFFMGIAGVAFYLYLIAIHFLKQADFLKRSMIFAVFFTSFFSGGLLLNITAIIFMYIAVSKVLPNTEKHATIETKK</sequence>
<feature type="transmembrane region" description="Helical" evidence="1">
    <location>
        <begin position="325"/>
        <end position="346"/>
    </location>
</feature>
<dbReference type="RefSeq" id="WP_386408879.1">
    <property type="nucleotide sequence ID" value="NZ_JBHTJH010000017.1"/>
</dbReference>
<dbReference type="Proteomes" id="UP001596978">
    <property type="component" value="Unassembled WGS sequence"/>
</dbReference>
<feature type="transmembrane region" description="Helical" evidence="1">
    <location>
        <begin position="239"/>
        <end position="263"/>
    </location>
</feature>
<evidence type="ECO:0000256" key="1">
    <source>
        <dbReference type="SAM" id="Phobius"/>
    </source>
</evidence>
<feature type="transmembrane region" description="Helical" evidence="1">
    <location>
        <begin position="204"/>
        <end position="227"/>
    </location>
</feature>
<reference evidence="3" key="1">
    <citation type="journal article" date="2019" name="Int. J. Syst. Evol. Microbiol.">
        <title>The Global Catalogue of Microorganisms (GCM) 10K type strain sequencing project: providing services to taxonomists for standard genome sequencing and annotation.</title>
        <authorList>
            <consortium name="The Broad Institute Genomics Platform"/>
            <consortium name="The Broad Institute Genome Sequencing Center for Infectious Disease"/>
            <person name="Wu L."/>
            <person name="Ma J."/>
        </authorList>
    </citation>
    <scope>NUCLEOTIDE SEQUENCE [LARGE SCALE GENOMIC DNA]</scope>
    <source>
        <strain evidence="3">CCUG 62952</strain>
    </source>
</reference>
<feature type="transmembrane region" description="Helical" evidence="1">
    <location>
        <begin position="66"/>
        <end position="84"/>
    </location>
</feature>
<gene>
    <name evidence="2" type="ORF">ACFQ1M_12995</name>
</gene>
<feature type="transmembrane region" description="Helical" evidence="1">
    <location>
        <begin position="176"/>
        <end position="192"/>
    </location>
</feature>
<keyword evidence="3" id="KW-1185">Reference proteome</keyword>
<accession>A0ABW3CZZ0</accession>
<evidence type="ECO:0000313" key="3">
    <source>
        <dbReference type="Proteomes" id="UP001596978"/>
    </source>
</evidence>
<dbReference type="EMBL" id="JBHTJH010000017">
    <property type="protein sequence ID" value="MFD0863125.1"/>
    <property type="molecule type" value="Genomic_DNA"/>
</dbReference>
<comment type="caution">
    <text evidence="2">The sequence shown here is derived from an EMBL/GenBank/DDBJ whole genome shotgun (WGS) entry which is preliminary data.</text>
</comment>
<feature type="transmembrane region" description="Helical" evidence="1">
    <location>
        <begin position="358"/>
        <end position="384"/>
    </location>
</feature>
<feature type="transmembrane region" description="Helical" evidence="1">
    <location>
        <begin position="135"/>
        <end position="155"/>
    </location>
</feature>
<evidence type="ECO:0000313" key="2">
    <source>
        <dbReference type="EMBL" id="MFD0863125.1"/>
    </source>
</evidence>
<feature type="transmembrane region" description="Helical" evidence="1">
    <location>
        <begin position="40"/>
        <end position="60"/>
    </location>
</feature>
<keyword evidence="1" id="KW-0812">Transmembrane</keyword>
<feature type="transmembrane region" description="Helical" evidence="1">
    <location>
        <begin position="12"/>
        <end position="33"/>
    </location>
</feature>
<name>A0ABW3CZZ0_9FLAO</name>
<proteinExistence type="predicted"/>
<keyword evidence="1" id="KW-0472">Membrane</keyword>
<protein>
    <submittedName>
        <fullName evidence="2">Uncharacterized protein</fullName>
    </submittedName>
</protein>